<dbReference type="PANTHER" id="PTHR16861">
    <property type="entry name" value="GLYCOPROTEIN 38"/>
    <property type="match status" value="1"/>
</dbReference>
<keyword evidence="2" id="KW-1133">Transmembrane helix</keyword>
<accession>A0ABR2H092</accession>
<dbReference type="PANTHER" id="PTHR16861:SF4">
    <property type="entry name" value="SH3 DOMAIN PROTEIN (AFU_ORTHOLOGUE AFUA_1G13610)"/>
    <property type="match status" value="1"/>
</dbReference>
<dbReference type="Pfam" id="PF00188">
    <property type="entry name" value="CAP"/>
    <property type="match status" value="1"/>
</dbReference>
<evidence type="ECO:0000313" key="5">
    <source>
        <dbReference type="Proteomes" id="UP001470230"/>
    </source>
</evidence>
<dbReference type="InterPro" id="IPR036249">
    <property type="entry name" value="Thioredoxin-like_sf"/>
</dbReference>
<organism evidence="4 5">
    <name type="scientific">Tritrichomonas musculus</name>
    <dbReference type="NCBI Taxonomy" id="1915356"/>
    <lineage>
        <taxon>Eukaryota</taxon>
        <taxon>Metamonada</taxon>
        <taxon>Parabasalia</taxon>
        <taxon>Tritrichomonadida</taxon>
        <taxon>Tritrichomonadidae</taxon>
        <taxon>Tritrichomonas</taxon>
    </lineage>
</organism>
<proteinExistence type="predicted"/>
<dbReference type="Proteomes" id="UP001470230">
    <property type="component" value="Unassembled WGS sequence"/>
</dbReference>
<feature type="transmembrane region" description="Helical" evidence="2">
    <location>
        <begin position="1703"/>
        <end position="1726"/>
    </location>
</feature>
<sequence>MICCYYLLAIQAFSAEKCTYSSNMFSIEDNTSLLEIKDDFRPTFLRLTSPGCPYTPLSDQQWKKAAQLFPQVNFVTVNCWQNSAICSQFGNSIMTPVHGLVPAGSSQVNEDTIIGNSEGLQSSPQLFIDCIQNNAKIYPISSPLYILSPMVTDSFYQNVENPIIVLYDSRCSEQVSFLNAWTQAANEELYPEGDNPRIGLLDCSKYESECLRWSRPYHIITPRALIYSTKTGNFEVLDSYTTLTKSKIDTLVSNADFMPNRPHPTPVPNKPRNITEPSTEGYAILENTDLQSRSLSTVKKQYSAFKAPSNGCKTGTECETRTNVEKCFLIEPSTDDHNQTVGILNFFRKHAGITTEVTEDSDWSDKAYSTAVNMHQIGRVPSDHNINPNYANEEYCGKEENIQVAKDSLLSENSKSAFHSMVKLFQDEGAHNNGVVGHRRWLLHPNLNKIGIGFYPYKEVKWSDGTYKMRPAVVVHKIIDKNSPSYIQNSVPENLNFISWPPAGPFPIQNLPSNWHICHPSFETATLDDLKVVVKRDDGLELAVQKLYLSNTKYIDNSLIIQMTSEALERCQIMRTITVSVFNTKTKQVFRFSFELFDDNTLTEACLYSTNSSLCPSTVADENKFSSVTINSATILNSKNPVKVYVVEPIILTQKLVVSTIGRIFFTGNSIEGTIEVQKNSVVDMQDPTKTDFTLHWAVSSRNIGKIDTSKQAKSILIQLSDESDKVKLYDIEFYTGMQTSCELSSPVYKGNDKYVYYTIAGSDDHFTVSAAPAEAYEIYSAVFDTEINSNPRVIQINSINDLKNQTTFKRAIKVYFNMNEGNNEEITIDSFIPGQKRDYQFINLGNKVALKCDLNIEKIASRVTFSQRDNNVYNFLVIASDPLDPRYSCSLSNIYIKGMKYNAGASKSTVLLPYVLGDDVAISFFKNDNFQDSYPSDADKGKNTINVGKKELDSPIQKALIVTDGKHDHYTIKIDMSTVGPYKVLEFKPEPGTESKPITISFHDSALDQDYPLTPNDCPSYFYNYENLSLDLLLFGYKNNNLPNLAPLYRFENYGKVRFTRAPIESISTSKITPLPYPDVDYGFNIPLKTDTIPATGSVSLTNAVISEDIDFTEKSDITLENSEIKKVSFNIGSSTTTLNKCKVEDDIKINIIKVNEGWPRLALVETPIKPEKIIIDLGISSSARLLADDEYEKHSVITGISGGSSSCSDILQVTELRNAGSFTKKCSNDNTEIYVVKGEKNAPILEPIPDNEEGDYDPDNQPAGGETQPTGDASQPAGGETQPTGDASQPAGGETQPTGDASQPAGGETQPTGDASQPAGGETQPTGDASQPAGGETQPTGDASQPAGGETQPTSDEIEEPVVTPMPVPTKPPELIKPLEDVSNDMPSEKLDEKIKDLLTDMEDENKEGNNVVSIDVDKVNFNTTLNDTQFILPKKDSTVNFDGGNLNLVIPEKVTVVLSDAQNSNLLIKGQGSVSLDFKESEKQPDEINLKSKSQINGTVEITVPKNVKSLVMESIDLDSSSQISVRKDQSDGEDQNPVKFTIIEVSTQPETEAKLSDVTIEKTLNIAQRAVLDLNNVDFNSASVSYSIDQFDTLKKPFIKGKFKSLPYSLKFNKISGEGNKPSENVEYPIVSGTFEDIKCEDWYPKVDLGTTGFNTKVCKGIAKSIKILASEDKSLVLKYDPNNKGDDSGDKNKLSAGAIAGIVIAVVVVIAIVVVVVIIVMKRKKNLDNSSDNENAGNTGKDEV</sequence>
<dbReference type="InterPro" id="IPR014044">
    <property type="entry name" value="CAP_dom"/>
</dbReference>
<feature type="domain" description="SCP" evidence="3">
    <location>
        <begin position="344"/>
        <end position="458"/>
    </location>
</feature>
<feature type="compositionally biased region" description="Acidic residues" evidence="1">
    <location>
        <begin position="1251"/>
        <end position="1260"/>
    </location>
</feature>
<gene>
    <name evidence="4" type="ORF">M9Y10_032146</name>
</gene>
<evidence type="ECO:0000256" key="2">
    <source>
        <dbReference type="SAM" id="Phobius"/>
    </source>
</evidence>
<reference evidence="4 5" key="1">
    <citation type="submission" date="2024-04" db="EMBL/GenBank/DDBJ databases">
        <title>Tritrichomonas musculus Genome.</title>
        <authorList>
            <person name="Alves-Ferreira E."/>
            <person name="Grigg M."/>
            <person name="Lorenzi H."/>
            <person name="Galac M."/>
        </authorList>
    </citation>
    <scope>NUCLEOTIDE SEQUENCE [LARGE SCALE GENOMIC DNA]</scope>
    <source>
        <strain evidence="4 5">EAF2021</strain>
    </source>
</reference>
<dbReference type="EMBL" id="JAPFFF010000052">
    <property type="protein sequence ID" value="KAK8839217.1"/>
    <property type="molecule type" value="Genomic_DNA"/>
</dbReference>
<protein>
    <recommendedName>
        <fullName evidence="3">SCP domain-containing protein</fullName>
    </recommendedName>
</protein>
<evidence type="ECO:0000256" key="1">
    <source>
        <dbReference type="SAM" id="MobiDB-lite"/>
    </source>
</evidence>
<keyword evidence="2" id="KW-0472">Membrane</keyword>
<name>A0ABR2H092_9EUKA</name>
<feature type="region of interest" description="Disordered" evidence="1">
    <location>
        <begin position="1243"/>
        <end position="1388"/>
    </location>
</feature>
<evidence type="ECO:0000259" key="3">
    <source>
        <dbReference type="Pfam" id="PF00188"/>
    </source>
</evidence>
<keyword evidence="5" id="KW-1185">Reference proteome</keyword>
<dbReference type="SUPFAM" id="SSF52833">
    <property type="entry name" value="Thioredoxin-like"/>
    <property type="match status" value="1"/>
</dbReference>
<evidence type="ECO:0000313" key="4">
    <source>
        <dbReference type="EMBL" id="KAK8839217.1"/>
    </source>
</evidence>
<comment type="caution">
    <text evidence="4">The sequence shown here is derived from an EMBL/GenBank/DDBJ whole genome shotgun (WGS) entry which is preliminary data.</text>
</comment>
<dbReference type="Gene3D" id="3.40.30.10">
    <property type="entry name" value="Glutaredoxin"/>
    <property type="match status" value="1"/>
</dbReference>
<keyword evidence="2" id="KW-0812">Transmembrane</keyword>